<dbReference type="AlphaFoldDB" id="A0A949T9H1"/>
<keyword evidence="3" id="KW-0540">Nuclease</keyword>
<dbReference type="GO" id="GO:0110001">
    <property type="term" value="C:toxin-antitoxin complex"/>
    <property type="evidence" value="ECO:0007669"/>
    <property type="project" value="InterPro"/>
</dbReference>
<keyword evidence="1" id="KW-0597">Phosphoprotein</keyword>
<protein>
    <submittedName>
        <fullName evidence="7">DUF86 domain-containing protein</fullName>
    </submittedName>
</protein>
<evidence type="ECO:0000313" key="9">
    <source>
        <dbReference type="Proteomes" id="UP001196379"/>
    </source>
</evidence>
<dbReference type="InterPro" id="IPR051813">
    <property type="entry name" value="HepT_RNase_toxin"/>
</dbReference>
<dbReference type="EMBL" id="JABUMC010000015">
    <property type="protein sequence ID" value="MBV6547118.1"/>
    <property type="molecule type" value="Genomic_DNA"/>
</dbReference>
<dbReference type="PANTHER" id="PTHR34139:SF1">
    <property type="entry name" value="RNASE MJ1380-RELATED"/>
    <property type="match status" value="1"/>
</dbReference>
<keyword evidence="5" id="KW-0378">Hydrolase</keyword>
<reference evidence="7 9" key="1">
    <citation type="journal article" date="2021" name="Mol. Ecol.">
        <title>Polar bear-adapted Ursidibacter maritimus are remarkably conserved after generations in captivity.</title>
        <authorList>
            <person name="Espinosa-Gongora C."/>
            <person name="Hansen M.J."/>
            <person name="Bertelsen M.F."/>
            <person name="Bojesen A.M."/>
        </authorList>
    </citation>
    <scope>NUCLEOTIDE SEQUENCE</scope>
    <source>
        <strain evidence="7">Pb43105x</strain>
        <strain evidence="6 9">Pb43106</strain>
    </source>
</reference>
<dbReference type="GO" id="GO:0004540">
    <property type="term" value="F:RNA nuclease activity"/>
    <property type="evidence" value="ECO:0007669"/>
    <property type="project" value="InterPro"/>
</dbReference>
<gene>
    <name evidence="6" type="ORF">HT657_05925</name>
    <name evidence="7" type="ORF">HT672_07480</name>
</gene>
<evidence type="ECO:0000256" key="4">
    <source>
        <dbReference type="ARBA" id="ARBA00022741"/>
    </source>
</evidence>
<dbReference type="InterPro" id="IPR008201">
    <property type="entry name" value="HepT-like"/>
</dbReference>
<organism evidence="7 8">
    <name type="scientific">Ursidibacter maritimus</name>
    <dbReference type="NCBI Taxonomy" id="1331689"/>
    <lineage>
        <taxon>Bacteria</taxon>
        <taxon>Pseudomonadati</taxon>
        <taxon>Pseudomonadota</taxon>
        <taxon>Gammaproteobacteria</taxon>
        <taxon>Pasteurellales</taxon>
        <taxon>Pasteurellaceae</taxon>
        <taxon>Ursidibacter</taxon>
    </lineage>
</organism>
<keyword evidence="9" id="KW-1185">Reference proteome</keyword>
<dbReference type="Pfam" id="PF01934">
    <property type="entry name" value="HepT-like"/>
    <property type="match status" value="1"/>
</dbReference>
<sequence length="121" mass="13954">MSVDFRVPDYLGKIRSLCLDIQAFVEGMPLEDFLSDKRSENAVAMSLIAMGEIATVLSNKYPEFIEQHKHIPWRYMRGMRNVIAHGYFELDFVVVYETAITSVPELLTQIEALILETQNKR</sequence>
<evidence type="ECO:0000256" key="5">
    <source>
        <dbReference type="ARBA" id="ARBA00022801"/>
    </source>
</evidence>
<dbReference type="GO" id="GO:0000166">
    <property type="term" value="F:nucleotide binding"/>
    <property type="evidence" value="ECO:0007669"/>
    <property type="project" value="UniProtKB-KW"/>
</dbReference>
<keyword evidence="4" id="KW-0547">Nucleotide-binding</keyword>
<dbReference type="RefSeq" id="WP_157402392.1">
    <property type="nucleotide sequence ID" value="NZ_JABULY010000002.1"/>
</dbReference>
<evidence type="ECO:0000313" key="8">
    <source>
        <dbReference type="Proteomes" id="UP000732858"/>
    </source>
</evidence>
<dbReference type="Proteomes" id="UP000732858">
    <property type="component" value="Unassembled WGS sequence"/>
</dbReference>
<dbReference type="Proteomes" id="UP001196379">
    <property type="component" value="Unassembled WGS sequence"/>
</dbReference>
<name>A0A949T9H1_9PAST</name>
<evidence type="ECO:0000256" key="1">
    <source>
        <dbReference type="ARBA" id="ARBA00022553"/>
    </source>
</evidence>
<proteinExistence type="predicted"/>
<evidence type="ECO:0000313" key="6">
    <source>
        <dbReference type="EMBL" id="MBV6531674.1"/>
    </source>
</evidence>
<dbReference type="OrthoDB" id="4829434at2"/>
<accession>A0A949T9H1</accession>
<comment type="caution">
    <text evidence="7">The sequence shown here is derived from an EMBL/GenBank/DDBJ whole genome shotgun (WGS) entry which is preliminary data.</text>
</comment>
<evidence type="ECO:0000313" key="7">
    <source>
        <dbReference type="EMBL" id="MBV6547118.1"/>
    </source>
</evidence>
<dbReference type="GeneID" id="65548186"/>
<dbReference type="EMBL" id="JABULY010000002">
    <property type="protein sequence ID" value="MBV6531674.1"/>
    <property type="molecule type" value="Genomic_DNA"/>
</dbReference>
<evidence type="ECO:0000256" key="3">
    <source>
        <dbReference type="ARBA" id="ARBA00022722"/>
    </source>
</evidence>
<dbReference type="GO" id="GO:0016787">
    <property type="term" value="F:hydrolase activity"/>
    <property type="evidence" value="ECO:0007669"/>
    <property type="project" value="UniProtKB-KW"/>
</dbReference>
<dbReference type="PANTHER" id="PTHR34139">
    <property type="entry name" value="UPF0331 PROTEIN MJ0127"/>
    <property type="match status" value="1"/>
</dbReference>
<keyword evidence="2" id="KW-1277">Toxin-antitoxin system</keyword>
<evidence type="ECO:0000256" key="2">
    <source>
        <dbReference type="ARBA" id="ARBA00022649"/>
    </source>
</evidence>